<sequence>MAYKVLTADHCKELLALSVENMQLKLSDIFKLQDNLTDLKEASILDYYTAAVWWAKENSFTEQQLSGFFTVIHTLLDNVKEKHMSIIENIKELQKMLVGIGVEHAIQPSGGLQFFNIQQAKLISDYVSNSLFQHYKIYEFMFSHTQAEEIIGTDVDVEVCLAADVPFPPPLDEGINENIYQQYIATPPPSPTPEPNEEDNTVNKEVDIDKVLPEDINIYSELTPEDVRDIIESVSKEMLGGLQTDVAKKLQEKENQIIARINKIHKVAVTPSS</sequence>
<protein>
    <recommendedName>
        <fullName evidence="3">Ciliary-associated calcium-binding coiled-coil protein 1</fullName>
    </recommendedName>
</protein>
<gene>
    <name evidence="1" type="ORF">LOTGIDRAFT_203888</name>
</gene>
<evidence type="ECO:0008006" key="3">
    <source>
        <dbReference type="Google" id="ProtNLM"/>
    </source>
</evidence>
<dbReference type="Proteomes" id="UP000030746">
    <property type="component" value="Unassembled WGS sequence"/>
</dbReference>
<dbReference type="RefSeq" id="XP_009054297.1">
    <property type="nucleotide sequence ID" value="XM_009056049.1"/>
</dbReference>
<dbReference type="PANTHER" id="PTHR28457:SF3">
    <property type="entry name" value="CILIARY-ASSOCIATED CALCIUM-BINDING COILED-COIL PROTEIN 1"/>
    <property type="match status" value="1"/>
</dbReference>
<dbReference type="OMA" id="LEDNIKW"/>
<dbReference type="Pfam" id="PF14769">
    <property type="entry name" value="CLAMP"/>
    <property type="match status" value="1"/>
</dbReference>
<evidence type="ECO:0000313" key="2">
    <source>
        <dbReference type="Proteomes" id="UP000030746"/>
    </source>
</evidence>
<dbReference type="OrthoDB" id="2126027at2759"/>
<organism evidence="1 2">
    <name type="scientific">Lottia gigantea</name>
    <name type="common">Giant owl limpet</name>
    <dbReference type="NCBI Taxonomy" id="225164"/>
    <lineage>
        <taxon>Eukaryota</taxon>
        <taxon>Metazoa</taxon>
        <taxon>Spiralia</taxon>
        <taxon>Lophotrochozoa</taxon>
        <taxon>Mollusca</taxon>
        <taxon>Gastropoda</taxon>
        <taxon>Patellogastropoda</taxon>
        <taxon>Lottioidea</taxon>
        <taxon>Lottiidae</taxon>
        <taxon>Lottia</taxon>
    </lineage>
</organism>
<name>V4ANB6_LOTGI</name>
<keyword evidence="2" id="KW-1185">Reference proteome</keyword>
<dbReference type="EMBL" id="KB201701">
    <property type="protein sequence ID" value="ESO95106.1"/>
    <property type="molecule type" value="Genomic_DNA"/>
</dbReference>
<evidence type="ECO:0000313" key="1">
    <source>
        <dbReference type="EMBL" id="ESO95106.1"/>
    </source>
</evidence>
<dbReference type="HOGENOM" id="CLU_078810_0_0_1"/>
<dbReference type="AlphaFoldDB" id="V4ANB6"/>
<accession>V4ANB6</accession>
<dbReference type="GeneID" id="20245655"/>
<dbReference type="KEGG" id="lgi:LOTGIDRAFT_203888"/>
<dbReference type="CTD" id="20245655"/>
<dbReference type="InterPro" id="IPR032727">
    <property type="entry name" value="CLAMP"/>
</dbReference>
<proteinExistence type="predicted"/>
<dbReference type="PANTHER" id="PTHR28457">
    <property type="entry name" value="COILED-COIL DOMAIN-CONTAINING PROTEIN 189"/>
    <property type="match status" value="1"/>
</dbReference>
<reference evidence="1 2" key="1">
    <citation type="journal article" date="2013" name="Nature">
        <title>Insights into bilaterian evolution from three spiralian genomes.</title>
        <authorList>
            <person name="Simakov O."/>
            <person name="Marletaz F."/>
            <person name="Cho S.J."/>
            <person name="Edsinger-Gonzales E."/>
            <person name="Havlak P."/>
            <person name="Hellsten U."/>
            <person name="Kuo D.H."/>
            <person name="Larsson T."/>
            <person name="Lv J."/>
            <person name="Arendt D."/>
            <person name="Savage R."/>
            <person name="Osoegawa K."/>
            <person name="de Jong P."/>
            <person name="Grimwood J."/>
            <person name="Chapman J.A."/>
            <person name="Shapiro H."/>
            <person name="Aerts A."/>
            <person name="Otillar R.P."/>
            <person name="Terry A.Y."/>
            <person name="Boore J.L."/>
            <person name="Grigoriev I.V."/>
            <person name="Lindberg D.R."/>
            <person name="Seaver E.C."/>
            <person name="Weisblat D.A."/>
            <person name="Putnam N.H."/>
            <person name="Rokhsar D.S."/>
        </authorList>
    </citation>
    <scope>NUCLEOTIDE SEQUENCE [LARGE SCALE GENOMIC DNA]</scope>
</reference>
<dbReference type="STRING" id="225164.V4ANB6"/>